<organism evidence="1">
    <name type="scientific">virus sp. ctmTa7</name>
    <dbReference type="NCBI Taxonomy" id="2828255"/>
    <lineage>
        <taxon>Viruses</taxon>
    </lineage>
</organism>
<name>A0A8S5RBL6_9VIRU</name>
<proteinExistence type="predicted"/>
<reference evidence="1" key="1">
    <citation type="journal article" date="2021" name="Proc. Natl. Acad. Sci. U.S.A.">
        <title>A Catalog of Tens of Thousands of Viruses from Human Metagenomes Reveals Hidden Associations with Chronic Diseases.</title>
        <authorList>
            <person name="Tisza M.J."/>
            <person name="Buck C.B."/>
        </authorList>
    </citation>
    <scope>NUCLEOTIDE SEQUENCE</scope>
    <source>
        <strain evidence="1">CtmTa7</strain>
    </source>
</reference>
<protein>
    <submittedName>
        <fullName evidence="1">Uncharacterized protein</fullName>
    </submittedName>
</protein>
<dbReference type="EMBL" id="BK059091">
    <property type="protein sequence ID" value="DAE28814.1"/>
    <property type="molecule type" value="Genomic_DNA"/>
</dbReference>
<evidence type="ECO:0000313" key="1">
    <source>
        <dbReference type="EMBL" id="DAE28814.1"/>
    </source>
</evidence>
<sequence>MLYLRRKYNIFNKSIDFYTLILYKHPNYIEIIK</sequence>
<accession>A0A8S5RBL6</accession>